<protein>
    <submittedName>
        <fullName evidence="1">Uncharacterized protein</fullName>
    </submittedName>
</protein>
<evidence type="ECO:0000313" key="2">
    <source>
        <dbReference type="Proteomes" id="UP001162501"/>
    </source>
</evidence>
<dbReference type="Proteomes" id="UP001162501">
    <property type="component" value="Chromosome 12"/>
</dbReference>
<reference evidence="1" key="1">
    <citation type="submission" date="2023-05" db="EMBL/GenBank/DDBJ databases">
        <authorList>
            <consortium name="ELIXIR-Norway"/>
        </authorList>
    </citation>
    <scope>NUCLEOTIDE SEQUENCE</scope>
</reference>
<organism evidence="1 2">
    <name type="scientific">Rangifer tarandus platyrhynchus</name>
    <name type="common">Svalbard reindeer</name>
    <dbReference type="NCBI Taxonomy" id="3082113"/>
    <lineage>
        <taxon>Eukaryota</taxon>
        <taxon>Metazoa</taxon>
        <taxon>Chordata</taxon>
        <taxon>Craniata</taxon>
        <taxon>Vertebrata</taxon>
        <taxon>Euteleostomi</taxon>
        <taxon>Mammalia</taxon>
        <taxon>Eutheria</taxon>
        <taxon>Laurasiatheria</taxon>
        <taxon>Artiodactyla</taxon>
        <taxon>Ruminantia</taxon>
        <taxon>Pecora</taxon>
        <taxon>Cervidae</taxon>
        <taxon>Odocoileinae</taxon>
        <taxon>Rangifer</taxon>
    </lineage>
</organism>
<dbReference type="EMBL" id="OX596096">
    <property type="protein sequence ID" value="CAI9693437.1"/>
    <property type="molecule type" value="Genomic_DNA"/>
</dbReference>
<gene>
    <name evidence="1" type="ORF">MRATA1EN3_LOCUS4650</name>
</gene>
<sequence length="135" mass="14281">MSSRHPGCGHGTAGLPSGTVEDVAASKAFLCLKPAVRTKQWAAEGSCGKNRRPEEQGAQVRKLGSEELGFAGEEGGSARLPLAPPMGTLECVPGVSLVRWGPSGQGRRSARLPEKLRPVHPWRRRLGAPARDPQA</sequence>
<evidence type="ECO:0000313" key="1">
    <source>
        <dbReference type="EMBL" id="CAI9693437.1"/>
    </source>
</evidence>
<name>A0ACB0DYN0_RANTA</name>
<accession>A0ACB0DYN0</accession>
<proteinExistence type="predicted"/>